<keyword evidence="1" id="KW-0732">Signal</keyword>
<organism evidence="2 3">
    <name type="scientific">Candidatus Methylocalor cossyra</name>
    <dbReference type="NCBI Taxonomy" id="3108543"/>
    <lineage>
        <taxon>Bacteria</taxon>
        <taxon>Pseudomonadati</taxon>
        <taxon>Pseudomonadota</taxon>
        <taxon>Gammaproteobacteria</taxon>
        <taxon>Methylococcales</taxon>
        <taxon>Methylococcaceae</taxon>
        <taxon>Candidatus Methylocalor</taxon>
    </lineage>
</organism>
<evidence type="ECO:0000313" key="3">
    <source>
        <dbReference type="Proteomes" id="UP001497493"/>
    </source>
</evidence>
<evidence type="ECO:0000256" key="1">
    <source>
        <dbReference type="SAM" id="SignalP"/>
    </source>
</evidence>
<gene>
    <name evidence="2" type="ORF">MECH1_V1_1612</name>
</gene>
<name>A0ABP1C7Z7_9GAMM</name>
<sequence length="88" mass="8298">MIRNIFAAGLLAASATAFAAEQNQEPVALSATEMDTVTAAGGGLLGIIGGVGDLVSINPIINAGISVGVLGSSSGGNAIISVGSASGN</sequence>
<dbReference type="EC" id="1.8.1.8" evidence="2"/>
<dbReference type="GO" id="GO:0047134">
    <property type="term" value="F:protein-disulfide reductase [NAD(P)H] activity"/>
    <property type="evidence" value="ECO:0007669"/>
    <property type="project" value="UniProtKB-EC"/>
</dbReference>
<proteinExistence type="predicted"/>
<reference evidence="2 3" key="1">
    <citation type="submission" date="2024-04" db="EMBL/GenBank/DDBJ databases">
        <authorList>
            <person name="Cremers G."/>
        </authorList>
    </citation>
    <scope>NUCLEOTIDE SEQUENCE [LARGE SCALE GENOMIC DNA]</scope>
    <source>
        <strain evidence="2">MeCH1-AG</strain>
    </source>
</reference>
<dbReference type="Proteomes" id="UP001497493">
    <property type="component" value="Chromosome"/>
</dbReference>
<accession>A0ABP1C7Z7</accession>
<dbReference type="RefSeq" id="WP_348759872.1">
    <property type="nucleotide sequence ID" value="NZ_OZ026884.1"/>
</dbReference>
<evidence type="ECO:0000313" key="2">
    <source>
        <dbReference type="EMBL" id="CAL1240388.1"/>
    </source>
</evidence>
<feature type="chain" id="PRO_5045904355" evidence="1">
    <location>
        <begin position="20"/>
        <end position="88"/>
    </location>
</feature>
<keyword evidence="3" id="KW-1185">Reference proteome</keyword>
<dbReference type="EMBL" id="OZ026884">
    <property type="protein sequence ID" value="CAL1240388.1"/>
    <property type="molecule type" value="Genomic_DNA"/>
</dbReference>
<feature type="signal peptide" evidence="1">
    <location>
        <begin position="1"/>
        <end position="19"/>
    </location>
</feature>
<protein>
    <submittedName>
        <fullName evidence="2">Cytochrome c-type biogenesis protein DsbD, protein-disulfide reductase</fullName>
        <ecNumber evidence="2">1.8.1.8</ecNumber>
    </submittedName>
</protein>
<keyword evidence="2" id="KW-0560">Oxidoreductase</keyword>